<feature type="domain" description="Cardiolipin synthase N-terminal" evidence="7">
    <location>
        <begin position="21"/>
        <end position="63"/>
    </location>
</feature>
<dbReference type="RefSeq" id="WP_190994709.1">
    <property type="nucleotide sequence ID" value="NZ_JACOIK010000008.1"/>
</dbReference>
<proteinExistence type="predicted"/>
<keyword evidence="2" id="KW-1003">Cell membrane</keyword>
<evidence type="ECO:0000256" key="6">
    <source>
        <dbReference type="SAM" id="Phobius"/>
    </source>
</evidence>
<keyword evidence="9" id="KW-1185">Reference proteome</keyword>
<dbReference type="EMBL" id="JACOIK010000008">
    <property type="protein sequence ID" value="MBD1433768.1"/>
    <property type="molecule type" value="Genomic_DNA"/>
</dbReference>
<evidence type="ECO:0000259" key="7">
    <source>
        <dbReference type="Pfam" id="PF13396"/>
    </source>
</evidence>
<evidence type="ECO:0000313" key="8">
    <source>
        <dbReference type="EMBL" id="MBD1433768.1"/>
    </source>
</evidence>
<keyword evidence="3 6" id="KW-0812">Transmembrane</keyword>
<comment type="subcellular location">
    <subcellularLocation>
        <location evidence="1">Cell membrane</location>
        <topology evidence="1">Multi-pass membrane protein</topology>
    </subcellularLocation>
</comment>
<name>A0ABR7YRG2_9SPHI</name>
<evidence type="ECO:0000256" key="2">
    <source>
        <dbReference type="ARBA" id="ARBA00022475"/>
    </source>
</evidence>
<sequence>MNLLFLNLGAQELVIILPLLVLFFYTAYHAVTNKSLTTYQRSLWILIIVLGNLLGWILYWAIGKKGDAIAPWEYRRNKRIQ</sequence>
<feature type="transmembrane region" description="Helical" evidence="6">
    <location>
        <begin position="13"/>
        <end position="31"/>
    </location>
</feature>
<evidence type="ECO:0000256" key="4">
    <source>
        <dbReference type="ARBA" id="ARBA00022989"/>
    </source>
</evidence>
<evidence type="ECO:0000256" key="1">
    <source>
        <dbReference type="ARBA" id="ARBA00004651"/>
    </source>
</evidence>
<dbReference type="Proteomes" id="UP000602759">
    <property type="component" value="Unassembled WGS sequence"/>
</dbReference>
<keyword evidence="5 6" id="KW-0472">Membrane</keyword>
<dbReference type="InterPro" id="IPR027379">
    <property type="entry name" value="CLS_N"/>
</dbReference>
<reference evidence="8 9" key="1">
    <citation type="submission" date="2020-08" db="EMBL/GenBank/DDBJ databases">
        <title>Sphingobacterium sp. DN00404 isolated from aquaculture water.</title>
        <authorList>
            <person name="Zhang M."/>
        </authorList>
    </citation>
    <scope>NUCLEOTIDE SEQUENCE [LARGE SCALE GENOMIC DNA]</scope>
    <source>
        <strain evidence="8 9">DN00404</strain>
    </source>
</reference>
<keyword evidence="4 6" id="KW-1133">Transmembrane helix</keyword>
<accession>A0ABR7YRG2</accession>
<comment type="caution">
    <text evidence="8">The sequence shown here is derived from an EMBL/GenBank/DDBJ whole genome shotgun (WGS) entry which is preliminary data.</text>
</comment>
<feature type="transmembrane region" description="Helical" evidence="6">
    <location>
        <begin position="43"/>
        <end position="62"/>
    </location>
</feature>
<evidence type="ECO:0000256" key="5">
    <source>
        <dbReference type="ARBA" id="ARBA00023136"/>
    </source>
</evidence>
<dbReference type="Pfam" id="PF13396">
    <property type="entry name" value="PLDc_N"/>
    <property type="match status" value="1"/>
</dbReference>
<gene>
    <name evidence="8" type="ORF">H8B06_13090</name>
</gene>
<evidence type="ECO:0000256" key="3">
    <source>
        <dbReference type="ARBA" id="ARBA00022692"/>
    </source>
</evidence>
<evidence type="ECO:0000313" key="9">
    <source>
        <dbReference type="Proteomes" id="UP000602759"/>
    </source>
</evidence>
<organism evidence="8 9">
    <name type="scientific">Sphingobacterium micropteri</name>
    <dbReference type="NCBI Taxonomy" id="2763501"/>
    <lineage>
        <taxon>Bacteria</taxon>
        <taxon>Pseudomonadati</taxon>
        <taxon>Bacteroidota</taxon>
        <taxon>Sphingobacteriia</taxon>
        <taxon>Sphingobacteriales</taxon>
        <taxon>Sphingobacteriaceae</taxon>
        <taxon>Sphingobacterium</taxon>
    </lineage>
</organism>
<protein>
    <submittedName>
        <fullName evidence="8">PLDc N-terminal domain-containing protein</fullName>
    </submittedName>
</protein>